<evidence type="ECO:0000313" key="4">
    <source>
        <dbReference type="Proteomes" id="UP000322225"/>
    </source>
</evidence>
<gene>
    <name evidence="3" type="ORF">CI109_103722</name>
</gene>
<evidence type="ECO:0000313" key="3">
    <source>
        <dbReference type="EMBL" id="WWD19264.1"/>
    </source>
</evidence>
<reference evidence="3" key="1">
    <citation type="submission" date="2017-08" db="EMBL/GenBank/DDBJ databases">
        <authorList>
            <person name="Cuomo C."/>
            <person name="Billmyre B."/>
            <person name="Heitman J."/>
        </authorList>
    </citation>
    <scope>NUCLEOTIDE SEQUENCE</scope>
    <source>
        <strain evidence="3">CBS 12478</strain>
    </source>
</reference>
<evidence type="ECO:0000259" key="2">
    <source>
        <dbReference type="Pfam" id="PF03016"/>
    </source>
</evidence>
<accession>A0AAJ8LK17</accession>
<dbReference type="PANTHER" id="PTHR11062:SF73">
    <property type="entry name" value="EXOSTOSIN-LIKE 3"/>
    <property type="match status" value="1"/>
</dbReference>
<dbReference type="Pfam" id="PF03016">
    <property type="entry name" value="Exostosin_GT47"/>
    <property type="match status" value="1"/>
</dbReference>
<protein>
    <recommendedName>
        <fullName evidence="2">Exostosin GT47 domain-containing protein</fullName>
    </recommendedName>
</protein>
<dbReference type="InterPro" id="IPR040911">
    <property type="entry name" value="Exostosin_GT47"/>
</dbReference>
<dbReference type="GO" id="GO:0016757">
    <property type="term" value="F:glycosyltransferase activity"/>
    <property type="evidence" value="ECO:0007669"/>
    <property type="project" value="InterPro"/>
</dbReference>
<dbReference type="GeneID" id="43585883"/>
<reference evidence="3" key="2">
    <citation type="submission" date="2024-01" db="EMBL/GenBank/DDBJ databases">
        <title>Comparative genomics of Cryptococcus and Kwoniella reveals pathogenesis evolution and contrasting modes of karyotype evolution via chromosome fusion or intercentromeric recombination.</title>
        <authorList>
            <person name="Coelho M.A."/>
            <person name="David-Palma M."/>
            <person name="Shea T."/>
            <person name="Bowers K."/>
            <person name="McGinley-Smith S."/>
            <person name="Mohammad A.W."/>
            <person name="Gnirke A."/>
            <person name="Yurkov A.M."/>
            <person name="Nowrousian M."/>
            <person name="Sun S."/>
            <person name="Cuomo C.A."/>
            <person name="Heitman J."/>
        </authorList>
    </citation>
    <scope>NUCLEOTIDE SEQUENCE</scope>
    <source>
        <strain evidence="3">CBS 12478</strain>
    </source>
</reference>
<dbReference type="InterPro" id="IPR004263">
    <property type="entry name" value="Exostosin"/>
</dbReference>
<dbReference type="PANTHER" id="PTHR11062">
    <property type="entry name" value="EXOSTOSIN HEPARAN SULFATE GLYCOSYLTRANSFERASE -RELATED"/>
    <property type="match status" value="1"/>
</dbReference>
<dbReference type="RefSeq" id="XP_031863938.2">
    <property type="nucleotide sequence ID" value="XM_032001775.2"/>
</dbReference>
<dbReference type="EMBL" id="CP144056">
    <property type="protein sequence ID" value="WWD19264.1"/>
    <property type="molecule type" value="Genomic_DNA"/>
</dbReference>
<name>A0AAJ8LK17_9TREE</name>
<organism evidence="3 4">
    <name type="scientific">Kwoniella shandongensis</name>
    <dbReference type="NCBI Taxonomy" id="1734106"/>
    <lineage>
        <taxon>Eukaryota</taxon>
        <taxon>Fungi</taxon>
        <taxon>Dikarya</taxon>
        <taxon>Basidiomycota</taxon>
        <taxon>Agaricomycotina</taxon>
        <taxon>Tremellomycetes</taxon>
        <taxon>Tremellales</taxon>
        <taxon>Cryptococcaceae</taxon>
        <taxon>Kwoniella</taxon>
    </lineage>
</organism>
<sequence length="477" mass="53824">MRFGSTGQIPFNSSRRLHLCQRAEQAVRYNFERLSAARQTISQVTGNTPQMWADATGPKTSIHPHDWAYKELPTCWNDCDSPTICVQTGHCQCVQADHCHPKRVNPLIGLHPPDVDTEDHSKSKLGAMSGYSSTLLNAVRDTDWRDVLLPAARDALLSQPDHVKVHVADGYEGQEAVEAAPCHKLQQCRDQPFLLHDLMHYAAETIPGVKTGEKTVAVVLTHDWGICISFAWEIWSARDKHTLYPDWILNNVVVWSVMGDYDSPCYRPHQDVVVPARTCRSITLRETFATISDVKPMAERPNLLAWTGTYWGTGKSDRLRLTCPRGGAGQRELIEGKGAQSRFGTWDYMNDLSNSRFCPQPRGIAGWSPRTNDAIWAGCIPVLIAEGTHYPFASFLDWSKFSVRVAPTELDRIEEILAAIPLSKVEEMQANLVSVRDAFLYATDEDPKEELERRGPLFFALHETNLRMRTRYPVKEQ</sequence>
<feature type="domain" description="Exostosin GT47" evidence="2">
    <location>
        <begin position="251"/>
        <end position="419"/>
    </location>
</feature>
<evidence type="ECO:0000256" key="1">
    <source>
        <dbReference type="ARBA" id="ARBA00010271"/>
    </source>
</evidence>
<dbReference type="Proteomes" id="UP000322225">
    <property type="component" value="Chromosome 6"/>
</dbReference>
<dbReference type="AlphaFoldDB" id="A0AAJ8LK17"/>
<dbReference type="KEGG" id="ksn:43585883"/>
<keyword evidence="4" id="KW-1185">Reference proteome</keyword>
<comment type="similarity">
    <text evidence="1">Belongs to the glycosyltransferase 47 family.</text>
</comment>
<proteinExistence type="inferred from homology"/>